<dbReference type="EMBL" id="MN739356">
    <property type="protein sequence ID" value="QHT00519.1"/>
    <property type="molecule type" value="Genomic_DNA"/>
</dbReference>
<protein>
    <submittedName>
        <fullName evidence="1">Uncharacterized protein</fullName>
    </submittedName>
</protein>
<proteinExistence type="predicted"/>
<organism evidence="1">
    <name type="scientific">viral metagenome</name>
    <dbReference type="NCBI Taxonomy" id="1070528"/>
    <lineage>
        <taxon>unclassified sequences</taxon>
        <taxon>metagenomes</taxon>
        <taxon>organismal metagenomes</taxon>
    </lineage>
</organism>
<dbReference type="AlphaFoldDB" id="A0A6C0CA22"/>
<reference evidence="1" key="1">
    <citation type="journal article" date="2020" name="Nature">
        <title>Giant virus diversity and host interactions through global metagenomics.</title>
        <authorList>
            <person name="Schulz F."/>
            <person name="Roux S."/>
            <person name="Paez-Espino D."/>
            <person name="Jungbluth S."/>
            <person name="Walsh D.A."/>
            <person name="Denef V.J."/>
            <person name="McMahon K.D."/>
            <person name="Konstantinidis K.T."/>
            <person name="Eloe-Fadrosh E.A."/>
            <person name="Kyrpides N.C."/>
            <person name="Woyke T."/>
        </authorList>
    </citation>
    <scope>NUCLEOTIDE SEQUENCE</scope>
    <source>
        <strain evidence="1">GVMAG-M-3300020192-26</strain>
    </source>
</reference>
<accession>A0A6C0CA22</accession>
<name>A0A6C0CA22_9ZZZZ</name>
<sequence>MDQIVIFSNLLANSVHTIMLEMLIQNVGRDVASVILQFVVSTMEVQMRNKIIIEKLVYNTRNVKSYLETFDLRDLAFHIVDLKYRIIGGVDWEIVPMNYYVERKYDNSRECSNILYEERNKDRTR</sequence>
<evidence type="ECO:0000313" key="1">
    <source>
        <dbReference type="EMBL" id="QHT00519.1"/>
    </source>
</evidence>